<feature type="binding site" evidence="10">
    <location>
        <begin position="811"/>
        <end position="814"/>
    </location>
    <ligand>
        <name>substrate</name>
    </ligand>
</feature>
<feature type="region of interest" description="Disordered" evidence="12">
    <location>
        <begin position="98"/>
        <end position="176"/>
    </location>
</feature>
<dbReference type="SUPFAM" id="SSF51556">
    <property type="entry name" value="Metallo-dependent hydrolases"/>
    <property type="match status" value="1"/>
</dbReference>
<dbReference type="FunFam" id="4.10.800.20:FF:000001">
    <property type="entry name" value="AMP deaminase"/>
    <property type="match status" value="1"/>
</dbReference>
<evidence type="ECO:0000256" key="5">
    <source>
        <dbReference type="ARBA" id="ARBA00022801"/>
    </source>
</evidence>
<comment type="caution">
    <text evidence="14">The sequence shown here is derived from an EMBL/GenBank/DDBJ whole genome shotgun (WGS) entry which is preliminary data.</text>
</comment>
<evidence type="ECO:0000313" key="14">
    <source>
        <dbReference type="EMBL" id="KAI3433791.1"/>
    </source>
</evidence>
<comment type="similarity">
    <text evidence="2">Belongs to the metallo-dependent hydrolases superfamily. Adenosine and AMP deaminases family.</text>
</comment>
<dbReference type="InterPro" id="IPR006329">
    <property type="entry name" value="AMPD"/>
</dbReference>
<feature type="compositionally biased region" description="Basic and acidic residues" evidence="12">
    <location>
        <begin position="69"/>
        <end position="81"/>
    </location>
</feature>
<evidence type="ECO:0000256" key="2">
    <source>
        <dbReference type="ARBA" id="ARBA00006676"/>
    </source>
</evidence>
<dbReference type="CDD" id="cd01319">
    <property type="entry name" value="AMPD"/>
    <property type="match status" value="1"/>
</dbReference>
<evidence type="ECO:0000256" key="7">
    <source>
        <dbReference type="ARBA" id="ARBA00023080"/>
    </source>
</evidence>
<keyword evidence="7" id="KW-0546">Nucleotide metabolism</keyword>
<evidence type="ECO:0000256" key="4">
    <source>
        <dbReference type="ARBA" id="ARBA00022723"/>
    </source>
</evidence>
<evidence type="ECO:0000256" key="13">
    <source>
        <dbReference type="SAM" id="Phobius"/>
    </source>
</evidence>
<dbReference type="GO" id="GO:0046872">
    <property type="term" value="F:metal ion binding"/>
    <property type="evidence" value="ECO:0007669"/>
    <property type="project" value="UniProtKB-KW"/>
</dbReference>
<dbReference type="Proteomes" id="UP001055712">
    <property type="component" value="Unassembled WGS sequence"/>
</dbReference>
<feature type="region of interest" description="Disordered" evidence="12">
    <location>
        <begin position="50"/>
        <end position="81"/>
    </location>
</feature>
<evidence type="ECO:0000256" key="6">
    <source>
        <dbReference type="ARBA" id="ARBA00022833"/>
    </source>
</evidence>
<dbReference type="InterPro" id="IPR006650">
    <property type="entry name" value="A/AMP_deam_AS"/>
</dbReference>
<keyword evidence="15" id="KW-1185">Reference proteome</keyword>
<dbReference type="PROSITE" id="PS00485">
    <property type="entry name" value="A_DEAMINASE"/>
    <property type="match status" value="1"/>
</dbReference>
<feature type="binding site" evidence="11">
    <location>
        <position position="733"/>
    </location>
    <ligand>
        <name>Zn(2+)</name>
        <dbReference type="ChEBI" id="CHEBI:29105"/>
        <note>catalytic</note>
    </ligand>
</feature>
<reference evidence="14" key="1">
    <citation type="journal article" date="2019" name="Plant J.">
        <title>Chlorella vulgaris genome assembly and annotation reveals the molecular basis for metabolic acclimation to high light conditions.</title>
        <authorList>
            <person name="Cecchin M."/>
            <person name="Marcolungo L."/>
            <person name="Rossato M."/>
            <person name="Girolomoni L."/>
            <person name="Cosentino E."/>
            <person name="Cuine S."/>
            <person name="Li-Beisson Y."/>
            <person name="Delledonne M."/>
            <person name="Ballottari M."/>
        </authorList>
    </citation>
    <scope>NUCLEOTIDE SEQUENCE</scope>
    <source>
        <strain evidence="14">211/11P</strain>
    </source>
</reference>
<accession>A0A9D4TSX6</accession>
<dbReference type="EC" id="3.5.4.6" evidence="3"/>
<keyword evidence="13" id="KW-0812">Transmembrane</keyword>
<evidence type="ECO:0000256" key="11">
    <source>
        <dbReference type="PIRSR" id="PIRSR606329-3"/>
    </source>
</evidence>
<dbReference type="NCBIfam" id="TIGR01429">
    <property type="entry name" value="AMP_deaminase"/>
    <property type="match status" value="1"/>
</dbReference>
<feature type="binding site" evidence="11">
    <location>
        <position position="465"/>
    </location>
    <ligand>
        <name>Zn(2+)</name>
        <dbReference type="ChEBI" id="CHEBI:29105"/>
        <note>catalytic</note>
    </ligand>
</feature>
<dbReference type="AlphaFoldDB" id="A0A9D4TSX6"/>
<proteinExistence type="inferred from homology"/>
<dbReference type="Gene3D" id="3.20.20.140">
    <property type="entry name" value="Metal-dependent hydrolases"/>
    <property type="match status" value="1"/>
</dbReference>
<comment type="pathway">
    <text evidence="1">Purine metabolism; IMP biosynthesis via salvage pathway; IMP from AMP: step 1/1.</text>
</comment>
<feature type="binding site" evidence="11">
    <location>
        <position position="810"/>
    </location>
    <ligand>
        <name>Zn(2+)</name>
        <dbReference type="ChEBI" id="CHEBI:29105"/>
        <note>catalytic</note>
    </ligand>
</feature>
<feature type="binding site" evidence="10">
    <location>
        <position position="736"/>
    </location>
    <ligand>
        <name>substrate</name>
    </ligand>
</feature>
<feature type="binding site" evidence="10">
    <location>
        <begin position="536"/>
        <end position="541"/>
    </location>
    <ligand>
        <name>substrate</name>
    </ligand>
</feature>
<dbReference type="OrthoDB" id="1723809at2759"/>
<dbReference type="Pfam" id="PF19326">
    <property type="entry name" value="AMP_deaminase"/>
    <property type="match status" value="1"/>
</dbReference>
<evidence type="ECO:0000256" key="8">
    <source>
        <dbReference type="ARBA" id="ARBA00051746"/>
    </source>
</evidence>
<dbReference type="GO" id="GO:0005829">
    <property type="term" value="C:cytosol"/>
    <property type="evidence" value="ECO:0007669"/>
    <property type="project" value="TreeGrafter"/>
</dbReference>
<feature type="binding site" evidence="10">
    <location>
        <position position="467"/>
    </location>
    <ligand>
        <name>substrate</name>
    </ligand>
</feature>
<evidence type="ECO:0000313" key="15">
    <source>
        <dbReference type="Proteomes" id="UP001055712"/>
    </source>
</evidence>
<dbReference type="PANTHER" id="PTHR11359">
    <property type="entry name" value="AMP DEAMINASE"/>
    <property type="match status" value="1"/>
</dbReference>
<feature type="active site" description="Proton acceptor" evidence="9">
    <location>
        <position position="755"/>
    </location>
</feature>
<sequence length="922" mass="103150">MSQQTAPPPTAQPQPGWGLFVGGVLLGSTVAAGAAYLAVRYGSNAAAVAESGRANGSRRRPPRPAARSSAEHGSGKPLVRADTELYYGEGLDAEREAGLARQAAAAAAANGHTHSHPHGGSGNGWADGGRGSSGSRSKHPSRVAPPHYPPNGGETEGLLSEDGTASQHLRGMAEASESELGALMQGHSDRPAQMYAGPAERSNQAAAGYLRNQSFSFPTMPPHGASPAQAQLLPGGLQRFPPPLALEPPQGGGLAAPGQMVVPSYPAPITAQAPPTTQTVTTADAMATEGRIIEDAAMHEQYVRVITPMPAPTEETEEVCYLLRQALDMRARWLFRQQFSPEQLAHLPEAVTFSQVYGDPYDWQPQEVMPCEFGMVEGVMGVWADDSRQQQLYAIPGTAVEFFSDMHWLLRVISLGHVRTFTHHRLLLLEQKFNLHVMLNADKEFLAQKSAPHRDFYNVRKVDTHVHHSACMHQKHLLRFIKSKLKKEPDEVVIFRDGKYLTLREVFESLNLTAYGLNVDTLDVHADKNIFHRFDKFNLKYNPFGQSRLREIFIKQDNLIHGRFLAELTKEVFVDLEASKYQHTEYRISVYGRKPVEWDTLAAWVVQNRLHSNNNMWMIQIPRLYNLYKEQGIIENFEQLLSNIFTPLFEVTRNPNSHPQLHLFLLGVSGFDLVDDESKPERRPNKHMPKPHEWSSKHNPAYAYYAYYMYANLYTLNKMREARGLNTFTFRPHAGEAGDIDHLVSSFLLCENIAHGINLRKSPSLQYLYYIAQIGLCMSPLSNNSLFLDYHRNPFPTFFARGLSVSLSTDDPLQIHLTKEPLVEEYSVAAQVWKLSATDLCEVARNSVLHSGFPHQVKMHWVHTQYWKLGPEGNDIHKTNVPALRMRFRKDCHQEETGLLLSGAANHAARLRAKEMHASMAE</sequence>
<comment type="cofactor">
    <cofactor evidence="11">
        <name>Zn(2+)</name>
        <dbReference type="ChEBI" id="CHEBI:29105"/>
    </cofactor>
    <text evidence="11">Binds 1 zinc ion per subunit.</text>
</comment>
<dbReference type="GO" id="GO:0032264">
    <property type="term" value="P:IMP salvage"/>
    <property type="evidence" value="ECO:0007669"/>
    <property type="project" value="InterPro"/>
</dbReference>
<dbReference type="FunFam" id="3.20.20.140:FF:000035">
    <property type="entry name" value="Probable amp deaminase"/>
    <property type="match status" value="1"/>
</dbReference>
<gene>
    <name evidence="14" type="ORF">D9Q98_003596</name>
</gene>
<dbReference type="EMBL" id="SIDB01000004">
    <property type="protein sequence ID" value="KAI3433791.1"/>
    <property type="molecule type" value="Genomic_DNA"/>
</dbReference>
<feature type="binding site" evidence="11">
    <location>
        <position position="467"/>
    </location>
    <ligand>
        <name>Zn(2+)</name>
        <dbReference type="ChEBI" id="CHEBI:29105"/>
        <note>catalytic</note>
    </ligand>
</feature>
<feature type="compositionally biased region" description="Gly residues" evidence="12">
    <location>
        <begin position="119"/>
        <end position="132"/>
    </location>
</feature>
<evidence type="ECO:0000256" key="9">
    <source>
        <dbReference type="PIRSR" id="PIRSR606329-1"/>
    </source>
</evidence>
<protein>
    <recommendedName>
        <fullName evidence="3">AMP deaminase</fullName>
        <ecNumber evidence="3">3.5.4.6</ecNumber>
    </recommendedName>
</protein>
<feature type="transmembrane region" description="Helical" evidence="13">
    <location>
        <begin position="17"/>
        <end position="39"/>
    </location>
</feature>
<feature type="region of interest" description="Disordered" evidence="12">
    <location>
        <begin position="214"/>
        <end position="254"/>
    </location>
</feature>
<keyword evidence="6 11" id="KW-0862">Zinc</keyword>
<evidence type="ECO:0000256" key="3">
    <source>
        <dbReference type="ARBA" id="ARBA00012775"/>
    </source>
</evidence>
<keyword evidence="13" id="KW-0472">Membrane</keyword>
<dbReference type="Gene3D" id="4.10.800.20">
    <property type="match status" value="1"/>
</dbReference>
<evidence type="ECO:0000256" key="1">
    <source>
        <dbReference type="ARBA" id="ARBA00004955"/>
    </source>
</evidence>
<keyword evidence="4 11" id="KW-0479">Metal-binding</keyword>
<keyword evidence="13" id="KW-1133">Transmembrane helix</keyword>
<keyword evidence="5" id="KW-0378">Hydrolase</keyword>
<dbReference type="GO" id="GO:0003876">
    <property type="term" value="F:AMP deaminase activity"/>
    <property type="evidence" value="ECO:0007669"/>
    <property type="project" value="UniProtKB-EC"/>
</dbReference>
<evidence type="ECO:0000256" key="10">
    <source>
        <dbReference type="PIRSR" id="PIRSR606329-2"/>
    </source>
</evidence>
<dbReference type="InterPro" id="IPR032466">
    <property type="entry name" value="Metal_Hydrolase"/>
</dbReference>
<dbReference type="PANTHER" id="PTHR11359:SF0">
    <property type="entry name" value="AMP DEAMINASE"/>
    <property type="match status" value="1"/>
</dbReference>
<comment type="catalytic activity">
    <reaction evidence="8">
        <text>AMP + H2O + H(+) = IMP + NH4(+)</text>
        <dbReference type="Rhea" id="RHEA:14777"/>
        <dbReference type="ChEBI" id="CHEBI:15377"/>
        <dbReference type="ChEBI" id="CHEBI:15378"/>
        <dbReference type="ChEBI" id="CHEBI:28938"/>
        <dbReference type="ChEBI" id="CHEBI:58053"/>
        <dbReference type="ChEBI" id="CHEBI:456215"/>
        <dbReference type="EC" id="3.5.4.6"/>
    </reaction>
</comment>
<name>A0A9D4TSX6_CHLVU</name>
<reference evidence="14" key="2">
    <citation type="submission" date="2020-11" db="EMBL/GenBank/DDBJ databases">
        <authorList>
            <person name="Cecchin M."/>
            <person name="Marcolungo L."/>
            <person name="Rossato M."/>
            <person name="Girolomoni L."/>
            <person name="Cosentino E."/>
            <person name="Cuine S."/>
            <person name="Li-Beisson Y."/>
            <person name="Delledonne M."/>
            <person name="Ballottari M."/>
        </authorList>
    </citation>
    <scope>NUCLEOTIDE SEQUENCE</scope>
    <source>
        <strain evidence="14">211/11P</strain>
        <tissue evidence="14">Whole cell</tissue>
    </source>
</reference>
<dbReference type="GO" id="GO:0046033">
    <property type="term" value="P:AMP metabolic process"/>
    <property type="evidence" value="ECO:0007669"/>
    <property type="project" value="TreeGrafter"/>
</dbReference>
<evidence type="ECO:0000256" key="12">
    <source>
        <dbReference type="SAM" id="MobiDB-lite"/>
    </source>
</evidence>
<feature type="compositionally biased region" description="Low complexity" evidence="12">
    <location>
        <begin position="99"/>
        <end position="112"/>
    </location>
</feature>
<organism evidence="14 15">
    <name type="scientific">Chlorella vulgaris</name>
    <name type="common">Green alga</name>
    <dbReference type="NCBI Taxonomy" id="3077"/>
    <lineage>
        <taxon>Eukaryota</taxon>
        <taxon>Viridiplantae</taxon>
        <taxon>Chlorophyta</taxon>
        <taxon>core chlorophytes</taxon>
        <taxon>Trebouxiophyceae</taxon>
        <taxon>Chlorellales</taxon>
        <taxon>Chlorellaceae</taxon>
        <taxon>Chlorella clade</taxon>
        <taxon>Chlorella</taxon>
    </lineage>
</organism>